<keyword evidence="1" id="KW-1185">Reference proteome</keyword>
<protein>
    <submittedName>
        <fullName evidence="2">Guanine nucleotide-binding protein subunit gamma</fullName>
    </submittedName>
</protein>
<accession>A0A1I7ZFM6</accession>
<reference evidence="2" key="1">
    <citation type="submission" date="2016-11" db="UniProtKB">
        <authorList>
            <consortium name="WormBaseParasite"/>
        </authorList>
    </citation>
    <scope>IDENTIFICATION</scope>
</reference>
<dbReference type="WBParaSite" id="L893_g25964.t1">
    <property type="protein sequence ID" value="L893_g25964.t1"/>
    <property type="gene ID" value="L893_g25964"/>
</dbReference>
<dbReference type="AlphaFoldDB" id="A0A1I7ZFM6"/>
<name>A0A1I7ZFM6_9BILA</name>
<proteinExistence type="predicted"/>
<organism evidence="1 2">
    <name type="scientific">Steinernema glaseri</name>
    <dbReference type="NCBI Taxonomy" id="37863"/>
    <lineage>
        <taxon>Eukaryota</taxon>
        <taxon>Metazoa</taxon>
        <taxon>Ecdysozoa</taxon>
        <taxon>Nematoda</taxon>
        <taxon>Chromadorea</taxon>
        <taxon>Rhabditida</taxon>
        <taxon>Tylenchina</taxon>
        <taxon>Panagrolaimomorpha</taxon>
        <taxon>Strongyloidoidea</taxon>
        <taxon>Steinernematidae</taxon>
        <taxon>Steinernema</taxon>
    </lineage>
</organism>
<evidence type="ECO:0000313" key="2">
    <source>
        <dbReference type="WBParaSite" id="L893_g25964.t1"/>
    </source>
</evidence>
<dbReference type="Proteomes" id="UP000095287">
    <property type="component" value="Unplaced"/>
</dbReference>
<sequence>MSVQPNEYWDHPLNSTVSFAQQLVKESKGELRIVCYNNVILLELARKYNYEEFDHSYPEQLEFVEEASFKQGSKRRRTCCTIL</sequence>
<evidence type="ECO:0000313" key="1">
    <source>
        <dbReference type="Proteomes" id="UP000095287"/>
    </source>
</evidence>